<dbReference type="Proteomes" id="UP000094801">
    <property type="component" value="Unassembled WGS sequence"/>
</dbReference>
<dbReference type="OrthoDB" id="3997197at2759"/>
<dbReference type="InterPro" id="IPR002889">
    <property type="entry name" value="WSC_carb-bd"/>
</dbReference>
<feature type="non-terminal residue" evidence="2">
    <location>
        <position position="110"/>
    </location>
</feature>
<keyword evidence="3" id="KW-1185">Reference proteome</keyword>
<evidence type="ECO:0000313" key="2">
    <source>
        <dbReference type="EMBL" id="ODV87457.1"/>
    </source>
</evidence>
<gene>
    <name evidence="2" type="ORF">CANARDRAFT_194731</name>
</gene>
<organism evidence="2 3">
    <name type="scientific">[Candida] arabinofermentans NRRL YB-2248</name>
    <dbReference type="NCBI Taxonomy" id="983967"/>
    <lineage>
        <taxon>Eukaryota</taxon>
        <taxon>Fungi</taxon>
        <taxon>Dikarya</taxon>
        <taxon>Ascomycota</taxon>
        <taxon>Saccharomycotina</taxon>
        <taxon>Pichiomycetes</taxon>
        <taxon>Pichiales</taxon>
        <taxon>Pichiaceae</taxon>
        <taxon>Ogataea</taxon>
        <taxon>Ogataea/Candida clade</taxon>
    </lineage>
</organism>
<dbReference type="Pfam" id="PF01822">
    <property type="entry name" value="WSC"/>
    <property type="match status" value="1"/>
</dbReference>
<reference evidence="3" key="1">
    <citation type="submission" date="2016-04" db="EMBL/GenBank/DDBJ databases">
        <title>Comparative genomics of biotechnologically important yeasts.</title>
        <authorList>
            <consortium name="DOE Joint Genome Institute"/>
            <person name="Riley R."/>
            <person name="Haridas S."/>
            <person name="Wolfe K.H."/>
            <person name="Lopes M.R."/>
            <person name="Hittinger C.T."/>
            <person name="Goker M."/>
            <person name="Salamov A."/>
            <person name="Wisecaver J."/>
            <person name="Long T.M."/>
            <person name="Aerts A.L."/>
            <person name="Barry K."/>
            <person name="Choi C."/>
            <person name="Clum A."/>
            <person name="Coughlan A.Y."/>
            <person name="Deshpande S."/>
            <person name="Douglass A.P."/>
            <person name="Hanson S.J."/>
            <person name="Klenk H.-P."/>
            <person name="Labutti K."/>
            <person name="Lapidus A."/>
            <person name="Lindquist E."/>
            <person name="Lipzen A."/>
            <person name="Meier-Kolthoff J.P."/>
            <person name="Ohm R.A."/>
            <person name="Otillar R.P."/>
            <person name="Pangilinan J."/>
            <person name="Peng Y."/>
            <person name="Rokas A."/>
            <person name="Rosa C.A."/>
            <person name="Scheuner C."/>
            <person name="Sibirny A.A."/>
            <person name="Slot J.C."/>
            <person name="Stielow J.B."/>
            <person name="Sun H."/>
            <person name="Kurtzman C.P."/>
            <person name="Blackwell M."/>
            <person name="Grigoriev I.V."/>
            <person name="Jeffries T.W."/>
        </authorList>
    </citation>
    <scope>NUCLEOTIDE SEQUENCE [LARGE SCALE GENOMIC DNA]</scope>
    <source>
        <strain evidence="3">NRRL YB-2248</strain>
    </source>
</reference>
<protein>
    <recommendedName>
        <fullName evidence="1">WSC domain-containing protein</fullName>
    </recommendedName>
</protein>
<accession>A0A1E4T6R0</accession>
<sequence length="110" mass="11762">MIPLFRFHAPILSIIIFASIAIFSDLATATLSLCSTEDTSTTSSVSYLYNSNSWCSIHCNGYEYAIVYGESCGCSNDTPDDTDSLSNCELGCPGYPSELCGGSGGYYGYI</sequence>
<evidence type="ECO:0000313" key="3">
    <source>
        <dbReference type="Proteomes" id="UP000094801"/>
    </source>
</evidence>
<feature type="domain" description="WSC" evidence="1">
    <location>
        <begin position="28"/>
        <end position="110"/>
    </location>
</feature>
<name>A0A1E4T6R0_9ASCO</name>
<dbReference type="SMART" id="SM00321">
    <property type="entry name" value="WSC"/>
    <property type="match status" value="1"/>
</dbReference>
<dbReference type="STRING" id="983967.A0A1E4T6R0"/>
<evidence type="ECO:0000259" key="1">
    <source>
        <dbReference type="PROSITE" id="PS51212"/>
    </source>
</evidence>
<dbReference type="PROSITE" id="PS51212">
    <property type="entry name" value="WSC"/>
    <property type="match status" value="1"/>
</dbReference>
<dbReference type="EMBL" id="KV453848">
    <property type="protein sequence ID" value="ODV87457.1"/>
    <property type="molecule type" value="Genomic_DNA"/>
</dbReference>
<proteinExistence type="predicted"/>
<dbReference type="AlphaFoldDB" id="A0A1E4T6R0"/>